<evidence type="ECO:0000256" key="1">
    <source>
        <dbReference type="SAM" id="Phobius"/>
    </source>
</evidence>
<dbReference type="KEGG" id="bcoh:BC6307_14800"/>
<dbReference type="AlphaFoldDB" id="A0A223KSJ2"/>
<dbReference type="EMBL" id="CP018866">
    <property type="protein sequence ID" value="AST92471.1"/>
    <property type="molecule type" value="Genomic_DNA"/>
</dbReference>
<keyword evidence="4" id="KW-1185">Reference proteome</keyword>
<dbReference type="STRING" id="1314751.GCA_001591425_03273"/>
<name>A0A223KSJ2_9BACI</name>
<proteinExistence type="predicted"/>
<evidence type="ECO:0000313" key="4">
    <source>
        <dbReference type="Proteomes" id="UP000215224"/>
    </source>
</evidence>
<organism evidence="3 4">
    <name type="scientific">Sutcliffiella cohnii</name>
    <dbReference type="NCBI Taxonomy" id="33932"/>
    <lineage>
        <taxon>Bacteria</taxon>
        <taxon>Bacillati</taxon>
        <taxon>Bacillota</taxon>
        <taxon>Bacilli</taxon>
        <taxon>Bacillales</taxon>
        <taxon>Bacillaceae</taxon>
        <taxon>Sutcliffiella</taxon>
    </lineage>
</organism>
<evidence type="ECO:0000313" key="3">
    <source>
        <dbReference type="EMBL" id="AST92471.1"/>
    </source>
</evidence>
<dbReference type="Pfam" id="PF13786">
    <property type="entry name" value="DUF4179"/>
    <property type="match status" value="1"/>
</dbReference>
<dbReference type="RefSeq" id="WP_066418494.1">
    <property type="nucleotide sequence ID" value="NZ_CP018866.1"/>
</dbReference>
<feature type="domain" description="DUF4179" evidence="2">
    <location>
        <begin position="45"/>
        <end position="127"/>
    </location>
</feature>
<evidence type="ECO:0000259" key="2">
    <source>
        <dbReference type="Pfam" id="PF13786"/>
    </source>
</evidence>
<keyword evidence="1" id="KW-0472">Membrane</keyword>
<dbReference type="Proteomes" id="UP000215224">
    <property type="component" value="Chromosome"/>
</dbReference>
<accession>A0A223KSJ2</accession>
<protein>
    <recommendedName>
        <fullName evidence="2">DUF4179 domain-containing protein</fullName>
    </recommendedName>
</protein>
<dbReference type="Gene3D" id="2.60.40.1630">
    <property type="entry name" value="bacillus anthracis domain"/>
    <property type="match status" value="1"/>
</dbReference>
<reference evidence="3 4" key="1">
    <citation type="submission" date="2016-12" db="EMBL/GenBank/DDBJ databases">
        <title>The whole genome sequencing and assembly of Bacillus cohnii DSM 6307T strain.</title>
        <authorList>
            <person name="Lee Y.-J."/>
            <person name="Yi H."/>
            <person name="Bahn Y.-S."/>
            <person name="Kim J.F."/>
            <person name="Lee D.-W."/>
        </authorList>
    </citation>
    <scope>NUCLEOTIDE SEQUENCE [LARGE SCALE GENOMIC DNA]</scope>
    <source>
        <strain evidence="3 4">DSM 6307</strain>
    </source>
</reference>
<sequence>MSNIEDKLAEEKKRIDSYTAPDELETRLREALNKAPNKQKQNAPLWKLVAVAMFFIVIIGYQYNGLAYYGKKLFGFDEMMTGTLMELNEEGLGQIVDETVTLVDGTKLTIEGVMADSNQLILYYSLNNPKGIKDHIRDYFRFLPISGFLTNSFPTSGTFIVDDNQTEIKGTQSFEPVSPFAKKLTVNFQQGMNNNQTVEEFVTIPYNPNKALQTEIKQSINKAIKVDKGTITFQTIRATPTMTVVEGKLNVENFDRVPDALWGIQLYANGKEVTSLGGGYQSSLLGRKFSLNYDALPKGLHSLELKINEFAGYENVDKKLALATNNNPTMLNEKELWIQDINTTSEMVEITIRTDNDVMLDGVSIETEEEVTPLKTIVRQSYVKLEDGQQMKERTLLFEANTEPEFIYINGMHFMKEYGDMIEIPVD</sequence>
<dbReference type="InterPro" id="IPR025436">
    <property type="entry name" value="DUF4179"/>
</dbReference>
<gene>
    <name evidence="3" type="ORF">BC6307_14800</name>
</gene>
<keyword evidence="1" id="KW-1133">Transmembrane helix</keyword>
<keyword evidence="1" id="KW-0812">Transmembrane</keyword>
<feature type="transmembrane region" description="Helical" evidence="1">
    <location>
        <begin position="45"/>
        <end position="63"/>
    </location>
</feature>